<reference evidence="2 3" key="1">
    <citation type="submission" date="2024-01" db="EMBL/GenBank/DDBJ databases">
        <title>Mariniflexile litorale sp. nov., isolated from the shallow sediments of the Sea of Japan.</title>
        <authorList>
            <person name="Romanenko L."/>
            <person name="Bystritskaya E."/>
            <person name="Isaeva M."/>
        </authorList>
    </citation>
    <scope>NUCLEOTIDE SEQUENCE [LARGE SCALE GENOMIC DNA]</scope>
    <source>
        <strain evidence="2 3">KCTC 32427</strain>
    </source>
</reference>
<dbReference type="InterPro" id="IPR035386">
    <property type="entry name" value="Arm-DNA-bind_5"/>
</dbReference>
<dbReference type="RefSeq" id="WP_346239772.1">
    <property type="nucleotide sequence ID" value="NZ_JAZHYP010000001.1"/>
</dbReference>
<accession>A0ABV0A6I3</accession>
<evidence type="ECO:0000313" key="3">
    <source>
        <dbReference type="Proteomes" id="UP001416393"/>
    </source>
</evidence>
<comment type="caution">
    <text evidence="2">The sequence shown here is derived from an EMBL/GenBank/DDBJ whole genome shotgun (WGS) entry which is preliminary data.</text>
</comment>
<dbReference type="EMBL" id="JAZHYP010000001">
    <property type="protein sequence ID" value="MEN3322228.1"/>
    <property type="molecule type" value="Genomic_DNA"/>
</dbReference>
<proteinExistence type="predicted"/>
<organism evidence="2 3">
    <name type="scientific">Mariniflexile soesokkakense</name>
    <dbReference type="NCBI Taxonomy" id="1343160"/>
    <lineage>
        <taxon>Bacteria</taxon>
        <taxon>Pseudomonadati</taxon>
        <taxon>Bacteroidota</taxon>
        <taxon>Flavobacteriia</taxon>
        <taxon>Flavobacteriales</taxon>
        <taxon>Flavobacteriaceae</taxon>
        <taxon>Mariniflexile</taxon>
    </lineage>
</organism>
<keyword evidence="3" id="KW-1185">Reference proteome</keyword>
<evidence type="ECO:0000313" key="2">
    <source>
        <dbReference type="EMBL" id="MEN3322228.1"/>
    </source>
</evidence>
<feature type="domain" description="Arm DNA-binding" evidence="1">
    <location>
        <begin position="6"/>
        <end position="43"/>
    </location>
</feature>
<name>A0ABV0A6I3_9FLAO</name>
<protein>
    <recommendedName>
        <fullName evidence="1">Arm DNA-binding domain-containing protein</fullName>
    </recommendedName>
</protein>
<dbReference type="Proteomes" id="UP001416393">
    <property type="component" value="Unassembled WGS sequence"/>
</dbReference>
<dbReference type="Pfam" id="PF17293">
    <property type="entry name" value="Arm-DNA-bind_5"/>
    <property type="match status" value="1"/>
</dbReference>
<gene>
    <name evidence="2" type="ORF">VP395_00685</name>
</gene>
<sequence>MIKTYFYIKTDKQNSNGESPIYAKIELQGKTSTLSTGKYIAKDQ</sequence>
<evidence type="ECO:0000259" key="1">
    <source>
        <dbReference type="Pfam" id="PF17293"/>
    </source>
</evidence>